<keyword evidence="7 8" id="KW-0472">Membrane</keyword>
<evidence type="ECO:0000256" key="5">
    <source>
        <dbReference type="ARBA" id="ARBA00022824"/>
    </source>
</evidence>
<evidence type="ECO:0000256" key="4">
    <source>
        <dbReference type="ARBA" id="ARBA00022692"/>
    </source>
</evidence>
<dbReference type="EMBL" id="CCKQ01017966">
    <property type="protein sequence ID" value="CDW89895.1"/>
    <property type="molecule type" value="Genomic_DNA"/>
</dbReference>
<dbReference type="PANTHER" id="PTHR10705:SF0">
    <property type="entry name" value="DOLICHYL-DIPHOSPHOOLIGOSACCHARIDE--PROTEIN GLYCOSYLTRANSFERASE SUBUNIT DAD1"/>
    <property type="match status" value="1"/>
</dbReference>
<evidence type="ECO:0000256" key="3">
    <source>
        <dbReference type="ARBA" id="ARBA00009386"/>
    </source>
</evidence>
<comment type="pathway">
    <text evidence="2 8">Protein modification; protein glycosylation.</text>
</comment>
<keyword evidence="5 8" id="KW-0256">Endoplasmic reticulum</keyword>
<dbReference type="Pfam" id="PF02109">
    <property type="entry name" value="DAD"/>
    <property type="match status" value="1"/>
</dbReference>
<organism evidence="9 10">
    <name type="scientific">Stylonychia lemnae</name>
    <name type="common">Ciliate</name>
    <dbReference type="NCBI Taxonomy" id="5949"/>
    <lineage>
        <taxon>Eukaryota</taxon>
        <taxon>Sar</taxon>
        <taxon>Alveolata</taxon>
        <taxon>Ciliophora</taxon>
        <taxon>Intramacronucleata</taxon>
        <taxon>Spirotrichea</taxon>
        <taxon>Stichotrichia</taxon>
        <taxon>Sporadotrichida</taxon>
        <taxon>Oxytrichidae</taxon>
        <taxon>Stylonychinae</taxon>
        <taxon>Stylonychia</taxon>
    </lineage>
</organism>
<feature type="transmembrane region" description="Helical" evidence="8">
    <location>
        <begin position="107"/>
        <end position="126"/>
    </location>
</feature>
<keyword evidence="4 8" id="KW-0812">Transmembrane</keyword>
<evidence type="ECO:0000256" key="7">
    <source>
        <dbReference type="ARBA" id="ARBA00023136"/>
    </source>
</evidence>
<proteinExistence type="inferred from homology"/>
<dbReference type="Proteomes" id="UP000039865">
    <property type="component" value="Unassembled WGS sequence"/>
</dbReference>
<dbReference type="OrthoDB" id="445566at2759"/>
<evidence type="ECO:0000256" key="2">
    <source>
        <dbReference type="ARBA" id="ARBA00004922"/>
    </source>
</evidence>
<evidence type="ECO:0000313" key="10">
    <source>
        <dbReference type="Proteomes" id="UP000039865"/>
    </source>
</evidence>
<comment type="subunit">
    <text evidence="8">Component of the oligosaccharyltransferase (OST) complex.</text>
</comment>
<dbReference type="AlphaFoldDB" id="A0A078B5W2"/>
<dbReference type="InterPro" id="IPR003038">
    <property type="entry name" value="DAD/Ost2"/>
</dbReference>
<keyword evidence="6 8" id="KW-1133">Transmembrane helix</keyword>
<protein>
    <recommendedName>
        <fullName evidence="8">Dolichyl-diphosphooligosaccharide--protein glycosyltransferase subunit OST2</fullName>
        <shortName evidence="8">Oligosaccharyl transferase subunit OST2</shortName>
    </recommendedName>
</protein>
<evidence type="ECO:0000256" key="6">
    <source>
        <dbReference type="ARBA" id="ARBA00022989"/>
    </source>
</evidence>
<feature type="transmembrane region" description="Helical" evidence="8">
    <location>
        <begin position="43"/>
        <end position="61"/>
    </location>
</feature>
<gene>
    <name evidence="9" type="primary">Contig4337.g4643</name>
    <name evidence="9" type="ORF">STYLEM_19035</name>
</gene>
<evidence type="ECO:0000256" key="8">
    <source>
        <dbReference type="RuleBase" id="RU361136"/>
    </source>
</evidence>
<evidence type="ECO:0000313" key="9">
    <source>
        <dbReference type="EMBL" id="CDW89895.1"/>
    </source>
</evidence>
<accession>A0A078B5W2</accession>
<dbReference type="UniPathway" id="UPA00378"/>
<dbReference type="FunCoup" id="A0A078B5W2">
    <property type="interactions" value="118"/>
</dbReference>
<dbReference type="InParanoid" id="A0A078B5W2"/>
<comment type="subcellular location">
    <subcellularLocation>
        <location evidence="1 8">Endoplasmic reticulum membrane</location>
        <topology evidence="1 8">Multi-pass membrane protein</topology>
    </subcellularLocation>
</comment>
<dbReference type="GO" id="GO:0006487">
    <property type="term" value="P:protein N-linked glycosylation"/>
    <property type="evidence" value="ECO:0007669"/>
    <property type="project" value="TreeGrafter"/>
</dbReference>
<comment type="function">
    <text evidence="8">Subunit of the oligosaccharyl transferase (OST) complex that catalyzes the initial transfer of a defined glycan (Glc(3)Man(9)GlcNAc(2) in eukaryotes) from the lipid carrier dolichol-pyrophosphate to an asparagine residue within an Asn-X-Ser/Thr consensus motif in nascent polypeptide chains, the first step in protein N-glycosylation. N-glycosylation occurs cotranslationally and the complex associates with the Sec61 complex at the channel-forming translocon complex that mediates protein translocation across the endoplasmic reticulum (ER). All subunits are required for a maximal enzyme activity.</text>
</comment>
<reference evidence="9 10" key="1">
    <citation type="submission" date="2014-06" db="EMBL/GenBank/DDBJ databases">
        <authorList>
            <person name="Swart Estienne"/>
        </authorList>
    </citation>
    <scope>NUCLEOTIDE SEQUENCE [LARGE SCALE GENOMIC DNA]</scope>
    <source>
        <strain evidence="9 10">130c</strain>
    </source>
</reference>
<name>A0A078B5W2_STYLE</name>
<dbReference type="GO" id="GO:0008250">
    <property type="term" value="C:oligosaccharyltransferase complex"/>
    <property type="evidence" value="ECO:0007669"/>
    <property type="project" value="InterPro"/>
</dbReference>
<dbReference type="PANTHER" id="PTHR10705">
    <property type="entry name" value="DOLICHYL-DIPHOSPHOOLIGOSACCHARIDE--PROTEIN GLYCOSYLTRANSFERASE SUBUNIT DAD1"/>
    <property type="match status" value="1"/>
</dbReference>
<dbReference type="OMA" id="HIILHIV"/>
<keyword evidence="10" id="KW-1185">Reference proteome</keyword>
<sequence length="127" mass="14097">MKQVEKFVGVNMNDVRVVLPALKEASARIFKEYLDNTHPKLKMLDGLIILSIATFVIQLVYSQVAGKDPFNSLLAGLFCSLGQFALSASLRIQLSDDEYRDFSNKKAIGEFILGSFLLYLSCLCLVG</sequence>
<comment type="similarity">
    <text evidence="3 8">Belongs to the DAD/OST2 family.</text>
</comment>
<evidence type="ECO:0000256" key="1">
    <source>
        <dbReference type="ARBA" id="ARBA00004477"/>
    </source>
</evidence>
<feature type="transmembrane region" description="Helical" evidence="8">
    <location>
        <begin position="73"/>
        <end position="92"/>
    </location>
</feature>